<reference evidence="1 2" key="1">
    <citation type="submission" date="2014-02" db="EMBL/GenBank/DDBJ databases">
        <title>Transposable element dynamics among asymbiotic and ectomycorrhizal Amanita fungi.</title>
        <authorList>
            <consortium name="DOE Joint Genome Institute"/>
            <person name="Hess J."/>
            <person name="Skrede I."/>
            <person name="Wolfe B."/>
            <person name="LaButti K."/>
            <person name="Ohm R.A."/>
            <person name="Grigoriev I.V."/>
            <person name="Pringle A."/>
        </authorList>
    </citation>
    <scope>NUCLEOTIDE SEQUENCE [LARGE SCALE GENOMIC DNA]</scope>
    <source>
        <strain evidence="1 2">SKay4041</strain>
    </source>
</reference>
<dbReference type="AlphaFoldDB" id="A0A2A9NA11"/>
<organism evidence="1 2">
    <name type="scientific">Amanita thiersii Skay4041</name>
    <dbReference type="NCBI Taxonomy" id="703135"/>
    <lineage>
        <taxon>Eukaryota</taxon>
        <taxon>Fungi</taxon>
        <taxon>Dikarya</taxon>
        <taxon>Basidiomycota</taxon>
        <taxon>Agaricomycotina</taxon>
        <taxon>Agaricomycetes</taxon>
        <taxon>Agaricomycetidae</taxon>
        <taxon>Agaricales</taxon>
        <taxon>Pluteineae</taxon>
        <taxon>Amanitaceae</taxon>
        <taxon>Amanita</taxon>
    </lineage>
</organism>
<keyword evidence="2" id="KW-1185">Reference proteome</keyword>
<dbReference type="EMBL" id="KZ302228">
    <property type="protein sequence ID" value="PFH46154.1"/>
    <property type="molecule type" value="Genomic_DNA"/>
</dbReference>
<proteinExistence type="predicted"/>
<protein>
    <submittedName>
        <fullName evidence="1">Uncharacterized protein</fullName>
    </submittedName>
</protein>
<name>A0A2A9NA11_9AGAR</name>
<evidence type="ECO:0000313" key="2">
    <source>
        <dbReference type="Proteomes" id="UP000242287"/>
    </source>
</evidence>
<accession>A0A2A9NA11</accession>
<dbReference type="Proteomes" id="UP000242287">
    <property type="component" value="Unassembled WGS sequence"/>
</dbReference>
<sequence length="68" mass="7893">MQRDLAYISVHSLQHNSILKMHPNSVENDTAQRLWSIPWPAPRQDHDPKLASAHKLAEFQLKLLEIRA</sequence>
<gene>
    <name evidence="1" type="ORF">AMATHDRAFT_70444</name>
</gene>
<evidence type="ECO:0000313" key="1">
    <source>
        <dbReference type="EMBL" id="PFH46154.1"/>
    </source>
</evidence>